<gene>
    <name evidence="2" type="ORF">FGK63_10570</name>
</gene>
<evidence type="ECO:0000313" key="2">
    <source>
        <dbReference type="EMBL" id="TMV07892.1"/>
    </source>
</evidence>
<comment type="caution">
    <text evidence="2">The sequence shown here is derived from an EMBL/GenBank/DDBJ whole genome shotgun (WGS) entry which is preliminary data.</text>
</comment>
<keyword evidence="3" id="KW-1185">Reference proteome</keyword>
<sequence>MLSRRILLAGLTAFLAAPAAHAETPVFYVNHGAAIGGYDTVSYFRSGGPIPGRPEYAVMWKGAVWQFASQDNRELFEANPRAYAPQFGGYCAYAVGRGYLATTDPEAWRIVDGKLYLTHSPDVARLWRQDIPGNIVLAEQNWPGVLQD</sequence>
<evidence type="ECO:0000313" key="3">
    <source>
        <dbReference type="Proteomes" id="UP001193035"/>
    </source>
</evidence>
<name>A0ABY2WZI8_9RHOB</name>
<dbReference type="Proteomes" id="UP001193035">
    <property type="component" value="Unassembled WGS sequence"/>
</dbReference>
<protein>
    <submittedName>
        <fullName evidence="2">YHS domain protein</fullName>
    </submittedName>
</protein>
<accession>A0ABY2WZI8</accession>
<feature type="signal peptide" evidence="1">
    <location>
        <begin position="1"/>
        <end position="22"/>
    </location>
</feature>
<keyword evidence="1" id="KW-0732">Signal</keyword>
<proteinExistence type="predicted"/>
<organism evidence="2 3">
    <name type="scientific">Ruegeria sediminis</name>
    <dbReference type="NCBI Taxonomy" id="2583820"/>
    <lineage>
        <taxon>Bacteria</taxon>
        <taxon>Pseudomonadati</taxon>
        <taxon>Pseudomonadota</taxon>
        <taxon>Alphaproteobacteria</taxon>
        <taxon>Rhodobacterales</taxon>
        <taxon>Roseobacteraceae</taxon>
        <taxon>Ruegeria</taxon>
    </lineage>
</organism>
<reference evidence="2 3" key="1">
    <citation type="submission" date="2019-05" db="EMBL/GenBank/DDBJ databases">
        <title>Ruegeria sp. nov., isolated from tidal flat.</title>
        <authorList>
            <person name="Kim W."/>
        </authorList>
    </citation>
    <scope>NUCLEOTIDE SEQUENCE [LARGE SCALE GENOMIC DNA]</scope>
    <source>
        <strain evidence="2 3">CAU 1488</strain>
    </source>
</reference>
<evidence type="ECO:0000256" key="1">
    <source>
        <dbReference type="SAM" id="SignalP"/>
    </source>
</evidence>
<dbReference type="RefSeq" id="WP_138841945.1">
    <property type="nucleotide sequence ID" value="NZ_VCPD01000003.1"/>
</dbReference>
<dbReference type="NCBIfam" id="NF041384">
    <property type="entry name" value="YHS_seleno_dom"/>
    <property type="match status" value="1"/>
</dbReference>
<dbReference type="EMBL" id="VCPD01000003">
    <property type="protein sequence ID" value="TMV07892.1"/>
    <property type="molecule type" value="Genomic_DNA"/>
</dbReference>
<feature type="chain" id="PRO_5046839415" evidence="1">
    <location>
        <begin position="23"/>
        <end position="148"/>
    </location>
</feature>